<reference evidence="3" key="1">
    <citation type="submission" date="2018-06" db="EMBL/GenBank/DDBJ databases">
        <authorList>
            <person name="Zhirakovskaya E."/>
        </authorList>
    </citation>
    <scope>NUCLEOTIDE SEQUENCE</scope>
</reference>
<dbReference type="GO" id="GO:0042884">
    <property type="term" value="P:microcin transport"/>
    <property type="evidence" value="ECO:0007669"/>
    <property type="project" value="TreeGrafter"/>
</dbReference>
<dbReference type="PANTHER" id="PTHR30290">
    <property type="entry name" value="PERIPLASMIC BINDING COMPONENT OF ABC TRANSPORTER"/>
    <property type="match status" value="1"/>
</dbReference>
<name>A0A3B0SXY4_9ZZZZ</name>
<dbReference type="InterPro" id="IPR000914">
    <property type="entry name" value="SBP_5_dom"/>
</dbReference>
<dbReference type="GO" id="GO:0015833">
    <property type="term" value="P:peptide transport"/>
    <property type="evidence" value="ECO:0007669"/>
    <property type="project" value="TreeGrafter"/>
</dbReference>
<evidence type="ECO:0000313" key="3">
    <source>
        <dbReference type="EMBL" id="VAW11321.1"/>
    </source>
</evidence>
<keyword evidence="1" id="KW-0732">Signal</keyword>
<dbReference type="AlphaFoldDB" id="A0A3B0SXY4"/>
<feature type="non-terminal residue" evidence="3">
    <location>
        <position position="336"/>
    </location>
</feature>
<sequence length="336" mass="37392">MWFKRSSARMGRPNAHRGMIFGFAAIGAAVLGIYSAGPAAGQPAHGIAMLGEPELPADFAAYPHANPDAPKGGRMTFANLGSFDSLNPFIVKGRAPSSVRGNVFENLLDRNYSEPFTMYARIAKSIETPDDRSWATFRLNPAAYFSDGKPIRADDVVFSWETLKTKGRPNHRSAYSKVARVETPDDLTVKFIFGPDGDRELPLILALMPILPKHIYEARDFEASSLETPIGSGPYTVGEVKPGKSITFKRDPKWWGADLPINRGRYNFDELVYEYYRDSGTRNVAFTKGLFDFQQEWDPTAWSTGYDFPAVRDGRVVLETFERKTPTGLLALAFNT</sequence>
<dbReference type="PANTHER" id="PTHR30290:SF64">
    <property type="entry name" value="ABC TRANSPORTER PERIPLASMIC BINDING PROTEIN"/>
    <property type="match status" value="1"/>
</dbReference>
<feature type="domain" description="Solute-binding protein family 5" evidence="2">
    <location>
        <begin position="119"/>
        <end position="336"/>
    </location>
</feature>
<organism evidence="3">
    <name type="scientific">hydrothermal vent metagenome</name>
    <dbReference type="NCBI Taxonomy" id="652676"/>
    <lineage>
        <taxon>unclassified sequences</taxon>
        <taxon>metagenomes</taxon>
        <taxon>ecological metagenomes</taxon>
    </lineage>
</organism>
<dbReference type="InterPro" id="IPR039424">
    <property type="entry name" value="SBP_5"/>
</dbReference>
<dbReference type="GO" id="GO:1904680">
    <property type="term" value="F:peptide transmembrane transporter activity"/>
    <property type="evidence" value="ECO:0007669"/>
    <property type="project" value="TreeGrafter"/>
</dbReference>
<protein>
    <submittedName>
        <fullName evidence="3">ABC transporter, substrate-binding protein (Cluster 5, nickel/peptides/opines)</fullName>
    </submittedName>
</protein>
<dbReference type="CDD" id="cd08497">
    <property type="entry name" value="MbnE-like"/>
    <property type="match status" value="1"/>
</dbReference>
<evidence type="ECO:0000256" key="1">
    <source>
        <dbReference type="ARBA" id="ARBA00022729"/>
    </source>
</evidence>
<evidence type="ECO:0000259" key="2">
    <source>
        <dbReference type="Pfam" id="PF00496"/>
    </source>
</evidence>
<dbReference type="GO" id="GO:0030288">
    <property type="term" value="C:outer membrane-bounded periplasmic space"/>
    <property type="evidence" value="ECO:0007669"/>
    <property type="project" value="TreeGrafter"/>
</dbReference>
<dbReference type="Gene3D" id="3.40.190.10">
    <property type="entry name" value="Periplasmic binding protein-like II"/>
    <property type="match status" value="1"/>
</dbReference>
<dbReference type="SUPFAM" id="SSF53850">
    <property type="entry name" value="Periplasmic binding protein-like II"/>
    <property type="match status" value="1"/>
</dbReference>
<accession>A0A3B0SXY4</accession>
<dbReference type="EMBL" id="UOEM01000030">
    <property type="protein sequence ID" value="VAW11321.1"/>
    <property type="molecule type" value="Genomic_DNA"/>
</dbReference>
<gene>
    <name evidence="3" type="ORF">MNBD_ALPHA09-1278</name>
</gene>
<dbReference type="Pfam" id="PF00496">
    <property type="entry name" value="SBP_bac_5"/>
    <property type="match status" value="1"/>
</dbReference>
<proteinExistence type="predicted"/>